<feature type="non-terminal residue" evidence="3">
    <location>
        <position position="241"/>
    </location>
</feature>
<evidence type="ECO:0000256" key="2">
    <source>
        <dbReference type="SAM" id="MobiDB-lite"/>
    </source>
</evidence>
<feature type="compositionally biased region" description="Pro residues" evidence="2">
    <location>
        <begin position="222"/>
        <end position="231"/>
    </location>
</feature>
<keyword evidence="4" id="KW-1185">Reference proteome</keyword>
<dbReference type="AlphaFoldDB" id="A0AAV0PVM1"/>
<protein>
    <submittedName>
        <fullName evidence="3">Uncharacterized protein</fullName>
    </submittedName>
</protein>
<accession>A0AAV0PVM1</accession>
<evidence type="ECO:0000256" key="1">
    <source>
        <dbReference type="SAM" id="Coils"/>
    </source>
</evidence>
<keyword evidence="1" id="KW-0175">Coiled coil</keyword>
<proteinExistence type="predicted"/>
<sequence>MGLAIAAAKSWQVPSEVTSDHHFAELAQVGAKILLFAERGARRLNETKREALEASSSAAQLKLDLENATARREQFAKECEDAQMTATMELSRLQGALDEERNKLATLQAEKDVLAQEAGAQASEIDILKEEKRRLKDAHKESEKSLKRARKEISELRQSLDDLMESETGKSMCANAVLTGIEILRGKLQKDHPDLTWDLSEMAEYVIGGMETPRGTSGAPEPSAPTSPSPRAPSAGDANSG</sequence>
<evidence type="ECO:0000313" key="4">
    <source>
        <dbReference type="Proteomes" id="UP001154282"/>
    </source>
</evidence>
<organism evidence="3 4">
    <name type="scientific">Linum tenue</name>
    <dbReference type="NCBI Taxonomy" id="586396"/>
    <lineage>
        <taxon>Eukaryota</taxon>
        <taxon>Viridiplantae</taxon>
        <taxon>Streptophyta</taxon>
        <taxon>Embryophyta</taxon>
        <taxon>Tracheophyta</taxon>
        <taxon>Spermatophyta</taxon>
        <taxon>Magnoliopsida</taxon>
        <taxon>eudicotyledons</taxon>
        <taxon>Gunneridae</taxon>
        <taxon>Pentapetalae</taxon>
        <taxon>rosids</taxon>
        <taxon>fabids</taxon>
        <taxon>Malpighiales</taxon>
        <taxon>Linaceae</taxon>
        <taxon>Linum</taxon>
    </lineage>
</organism>
<evidence type="ECO:0000313" key="3">
    <source>
        <dbReference type="EMBL" id="CAI0475254.1"/>
    </source>
</evidence>
<comment type="caution">
    <text evidence="3">The sequence shown here is derived from an EMBL/GenBank/DDBJ whole genome shotgun (WGS) entry which is preliminary data.</text>
</comment>
<dbReference type="EMBL" id="CAMGYJ010000009">
    <property type="protein sequence ID" value="CAI0475254.1"/>
    <property type="molecule type" value="Genomic_DNA"/>
</dbReference>
<feature type="coiled-coil region" evidence="1">
    <location>
        <begin position="58"/>
        <end position="166"/>
    </location>
</feature>
<dbReference type="Proteomes" id="UP001154282">
    <property type="component" value="Unassembled WGS sequence"/>
</dbReference>
<gene>
    <name evidence="3" type="ORF">LITE_LOCUS40361</name>
</gene>
<feature type="region of interest" description="Disordered" evidence="2">
    <location>
        <begin position="209"/>
        <end position="241"/>
    </location>
</feature>
<reference evidence="3" key="1">
    <citation type="submission" date="2022-08" db="EMBL/GenBank/DDBJ databases">
        <authorList>
            <person name="Gutierrez-Valencia J."/>
        </authorList>
    </citation>
    <scope>NUCLEOTIDE SEQUENCE</scope>
</reference>
<name>A0AAV0PVM1_9ROSI</name>